<keyword evidence="4" id="KW-1185">Reference proteome</keyword>
<dbReference type="EMBL" id="SPUM01000150">
    <property type="protein sequence ID" value="TFW27497.1"/>
    <property type="molecule type" value="Genomic_DNA"/>
</dbReference>
<dbReference type="Pfam" id="PF10503">
    <property type="entry name" value="Esterase_PHB"/>
    <property type="match status" value="1"/>
</dbReference>
<evidence type="ECO:0000313" key="3">
    <source>
        <dbReference type="EMBL" id="TFW27497.1"/>
    </source>
</evidence>
<dbReference type="GO" id="GO:0005576">
    <property type="term" value="C:extracellular region"/>
    <property type="evidence" value="ECO:0007669"/>
    <property type="project" value="InterPro"/>
</dbReference>
<accession>A0A4Y9SPU6</accession>
<dbReference type="PANTHER" id="PTHR43037:SF1">
    <property type="entry name" value="BLL1128 PROTEIN"/>
    <property type="match status" value="1"/>
</dbReference>
<dbReference type="Gene3D" id="3.40.50.1820">
    <property type="entry name" value="alpha/beta hydrolase"/>
    <property type="match status" value="1"/>
</dbReference>
<dbReference type="InterPro" id="IPR029058">
    <property type="entry name" value="AB_hydrolase_fold"/>
</dbReference>
<keyword evidence="2" id="KW-0378">Hydrolase</keyword>
<dbReference type="PANTHER" id="PTHR43037">
    <property type="entry name" value="UNNAMED PRODUCT-RELATED"/>
    <property type="match status" value="1"/>
</dbReference>
<gene>
    <name evidence="3" type="ORF">E4O92_24160</name>
</gene>
<reference evidence="3 4" key="1">
    <citation type="submission" date="2019-03" db="EMBL/GenBank/DDBJ databases">
        <title>Draft genome of Massilia hortus sp. nov., a novel bacterial species of the Oxalobacteraceae family.</title>
        <authorList>
            <person name="Peta V."/>
            <person name="Raths R."/>
            <person name="Bucking H."/>
        </authorList>
    </citation>
    <scope>NUCLEOTIDE SEQUENCE [LARGE SCALE GENOMIC DNA]</scope>
    <source>
        <strain evidence="3 4">ONC3</strain>
    </source>
</reference>
<evidence type="ECO:0000313" key="4">
    <source>
        <dbReference type="Proteomes" id="UP000297258"/>
    </source>
</evidence>
<organism evidence="3 4">
    <name type="scientific">Massilia horti</name>
    <dbReference type="NCBI Taxonomy" id="2562153"/>
    <lineage>
        <taxon>Bacteria</taxon>
        <taxon>Pseudomonadati</taxon>
        <taxon>Pseudomonadota</taxon>
        <taxon>Betaproteobacteria</taxon>
        <taxon>Burkholderiales</taxon>
        <taxon>Oxalobacteraceae</taxon>
        <taxon>Telluria group</taxon>
        <taxon>Massilia</taxon>
    </lineage>
</organism>
<keyword evidence="1" id="KW-0732">Signal</keyword>
<proteinExistence type="predicted"/>
<dbReference type="InterPro" id="IPR050955">
    <property type="entry name" value="Plant_Biomass_Hydrol_Est"/>
</dbReference>
<dbReference type="InterPro" id="IPR010126">
    <property type="entry name" value="Esterase_phb"/>
</dbReference>
<dbReference type="GO" id="GO:0016787">
    <property type="term" value="F:hydrolase activity"/>
    <property type="evidence" value="ECO:0007669"/>
    <property type="project" value="UniProtKB-KW"/>
</dbReference>
<name>A0A4Y9SPU6_9BURK</name>
<evidence type="ECO:0000256" key="1">
    <source>
        <dbReference type="ARBA" id="ARBA00022729"/>
    </source>
</evidence>
<dbReference type="NCBIfam" id="TIGR01840">
    <property type="entry name" value="esterase_phb"/>
    <property type="match status" value="1"/>
</dbReference>
<sequence length="380" mass="41038">MKLSDRFLAQLRAATQTWFRRGPDATATAMQSALQDASRVQQAMLDLIPAPDRLASQPPAEPARVAKEIVPEMLAELRLTKLGRLDTVADLLDAATPQARAQALPGSFIDGSYTNEAGTRGYKLYVPGNYTGLPAALVVMLHGCVQDPDDFAAGTQMNALAEEHGFLVVYPAQSPQANATRCWNWFNAIHQQRDQGEPSIIAGITRDIMARYCVDQARVYVAGMSAGGAMATIMGTLYPDLYAAVGVHSGLPFASAHDLPSALAAMKGDFLRRSEPGHALPIIVFHGDKDTTVHPANGEHLIELARHASIDVAVEPGTVPQGYAYTRTVHQREDGRVHAEHWVIHGAGHAWSGGDARGSYTDGKGPDASREMLRFFRTHS</sequence>
<protein>
    <submittedName>
        <fullName evidence="3">PHB depolymerase family esterase</fullName>
    </submittedName>
</protein>
<dbReference type="AlphaFoldDB" id="A0A4Y9SPU6"/>
<dbReference type="SUPFAM" id="SSF53474">
    <property type="entry name" value="alpha/beta-Hydrolases"/>
    <property type="match status" value="1"/>
</dbReference>
<dbReference type="RefSeq" id="WP_135192191.1">
    <property type="nucleotide sequence ID" value="NZ_SPUM01000150.1"/>
</dbReference>
<dbReference type="OrthoDB" id="9767239at2"/>
<dbReference type="Proteomes" id="UP000297258">
    <property type="component" value="Unassembled WGS sequence"/>
</dbReference>
<evidence type="ECO:0000256" key="2">
    <source>
        <dbReference type="ARBA" id="ARBA00022801"/>
    </source>
</evidence>
<comment type="caution">
    <text evidence="3">The sequence shown here is derived from an EMBL/GenBank/DDBJ whole genome shotgun (WGS) entry which is preliminary data.</text>
</comment>